<dbReference type="Proteomes" id="UP000515369">
    <property type="component" value="Chromosome"/>
</dbReference>
<keyword evidence="2" id="KW-1185">Reference proteome</keyword>
<accession>A0A7G5H104</accession>
<dbReference type="EMBL" id="CP059732">
    <property type="protein sequence ID" value="QMW04796.1"/>
    <property type="molecule type" value="Genomic_DNA"/>
</dbReference>
<evidence type="ECO:0000313" key="1">
    <source>
        <dbReference type="EMBL" id="QMW04796.1"/>
    </source>
</evidence>
<name>A0A7G5H104_9BACT</name>
<dbReference type="AlphaFoldDB" id="A0A7G5H104"/>
<dbReference type="RefSeq" id="WP_182462148.1">
    <property type="nucleotide sequence ID" value="NZ_CP059732.1"/>
</dbReference>
<dbReference type="KEGG" id="sfol:H3H32_07710"/>
<gene>
    <name evidence="1" type="ORF">H3H32_07710</name>
</gene>
<proteinExistence type="predicted"/>
<organism evidence="1 2">
    <name type="scientific">Spirosoma foliorum</name>
    <dbReference type="NCBI Taxonomy" id="2710596"/>
    <lineage>
        <taxon>Bacteria</taxon>
        <taxon>Pseudomonadati</taxon>
        <taxon>Bacteroidota</taxon>
        <taxon>Cytophagia</taxon>
        <taxon>Cytophagales</taxon>
        <taxon>Cytophagaceae</taxon>
        <taxon>Spirosoma</taxon>
    </lineage>
</organism>
<evidence type="ECO:0000313" key="2">
    <source>
        <dbReference type="Proteomes" id="UP000515369"/>
    </source>
</evidence>
<reference evidence="1 2" key="1">
    <citation type="submission" date="2020-07" db="EMBL/GenBank/DDBJ databases">
        <title>Spirosoma foliorum sp. nov., isolated from the leaves on the Nejang mountain Korea, Republic of.</title>
        <authorList>
            <person name="Ho H."/>
            <person name="Lee Y.-J."/>
            <person name="Nurcahyanto D.-A."/>
            <person name="Kim S.-G."/>
        </authorList>
    </citation>
    <scope>NUCLEOTIDE SEQUENCE [LARGE SCALE GENOMIC DNA]</scope>
    <source>
        <strain evidence="1 2">PL0136</strain>
    </source>
</reference>
<protein>
    <submittedName>
        <fullName evidence="1">Uncharacterized protein</fullName>
    </submittedName>
</protein>
<sequence>MENQSPILRYLSTAYREQTPVMANANACVSRLTIITEEPLLFEIDLTIGADQMRTYAIQKLSTDSVDNPLYQVAPVHQGATGSFSKLSESDLYYMFTGKSLTDQE</sequence>